<evidence type="ECO:0000313" key="3">
    <source>
        <dbReference type="Proteomes" id="UP000298663"/>
    </source>
</evidence>
<feature type="region of interest" description="Disordered" evidence="1">
    <location>
        <begin position="1"/>
        <end position="27"/>
    </location>
</feature>
<feature type="compositionally biased region" description="Polar residues" evidence="1">
    <location>
        <begin position="1"/>
        <end position="12"/>
    </location>
</feature>
<comment type="caution">
    <text evidence="2">The sequence shown here is derived from an EMBL/GenBank/DDBJ whole genome shotgun (WGS) entry which is preliminary data.</text>
</comment>
<protein>
    <submittedName>
        <fullName evidence="2">Uncharacterized protein</fullName>
    </submittedName>
</protein>
<dbReference type="Proteomes" id="UP000298663">
    <property type="component" value="Unassembled WGS sequence"/>
</dbReference>
<sequence>MAAPKTKSTNNKHNFKRKNPATNRKEKKTSVYLSLGAQEGVLQPAATARSLMGDSRLTIRTRRSATNNHALKKIKSLMAPRNSANN</sequence>
<dbReference type="AlphaFoldDB" id="A0A4U8UQ78"/>
<proteinExistence type="predicted"/>
<accession>A0A4U8UQ78</accession>
<keyword evidence="3" id="KW-1185">Reference proteome</keyword>
<gene>
    <name evidence="2" type="ORF">L596_001418</name>
</gene>
<reference evidence="2 3" key="1">
    <citation type="journal article" date="2015" name="Genome Biol.">
        <title>Comparative genomics of Steinernema reveals deeply conserved gene regulatory networks.</title>
        <authorList>
            <person name="Dillman A.R."/>
            <person name="Macchietto M."/>
            <person name="Porter C.F."/>
            <person name="Rogers A."/>
            <person name="Williams B."/>
            <person name="Antoshechkin I."/>
            <person name="Lee M.M."/>
            <person name="Goodwin Z."/>
            <person name="Lu X."/>
            <person name="Lewis E.E."/>
            <person name="Goodrich-Blair H."/>
            <person name="Stock S.P."/>
            <person name="Adams B.J."/>
            <person name="Sternberg P.W."/>
            <person name="Mortazavi A."/>
        </authorList>
    </citation>
    <scope>NUCLEOTIDE SEQUENCE [LARGE SCALE GENOMIC DNA]</scope>
    <source>
        <strain evidence="2 3">ALL</strain>
    </source>
</reference>
<organism evidence="2 3">
    <name type="scientific">Steinernema carpocapsae</name>
    <name type="common">Entomopathogenic nematode</name>
    <dbReference type="NCBI Taxonomy" id="34508"/>
    <lineage>
        <taxon>Eukaryota</taxon>
        <taxon>Metazoa</taxon>
        <taxon>Ecdysozoa</taxon>
        <taxon>Nematoda</taxon>
        <taxon>Chromadorea</taxon>
        <taxon>Rhabditida</taxon>
        <taxon>Tylenchina</taxon>
        <taxon>Panagrolaimomorpha</taxon>
        <taxon>Strongyloidoidea</taxon>
        <taxon>Steinernematidae</taxon>
        <taxon>Steinernema</taxon>
    </lineage>
</organism>
<evidence type="ECO:0000313" key="2">
    <source>
        <dbReference type="EMBL" id="TMS33708.1"/>
    </source>
</evidence>
<dbReference type="EMBL" id="AZBU02000001">
    <property type="protein sequence ID" value="TMS33708.1"/>
    <property type="molecule type" value="Genomic_DNA"/>
</dbReference>
<name>A0A4U8UQ78_STECR</name>
<reference evidence="2 3" key="2">
    <citation type="journal article" date="2019" name="G3 (Bethesda)">
        <title>Hybrid Assembly of the Genome of the Entomopathogenic Nematode Steinernema carpocapsae Identifies the X-Chromosome.</title>
        <authorList>
            <person name="Serra L."/>
            <person name="Macchietto M."/>
            <person name="Macias-Munoz A."/>
            <person name="McGill C.J."/>
            <person name="Rodriguez I.M."/>
            <person name="Rodriguez B."/>
            <person name="Murad R."/>
            <person name="Mortazavi A."/>
        </authorList>
    </citation>
    <scope>NUCLEOTIDE SEQUENCE [LARGE SCALE GENOMIC DNA]</scope>
    <source>
        <strain evidence="2 3">ALL</strain>
    </source>
</reference>
<evidence type="ECO:0000256" key="1">
    <source>
        <dbReference type="SAM" id="MobiDB-lite"/>
    </source>
</evidence>